<dbReference type="InterPro" id="IPR051398">
    <property type="entry name" value="Polysacch_Deacetylase"/>
</dbReference>
<dbReference type="OrthoDB" id="9782872at2"/>
<evidence type="ECO:0000259" key="7">
    <source>
        <dbReference type="PROSITE" id="PS51677"/>
    </source>
</evidence>
<evidence type="ECO:0000256" key="3">
    <source>
        <dbReference type="ARBA" id="ARBA00010973"/>
    </source>
</evidence>
<comment type="caution">
    <text evidence="8">The sequence shown here is derived from an EMBL/GenBank/DDBJ whole genome shotgun (WGS) entry which is preliminary data.</text>
</comment>
<organism evidence="8 9">
    <name type="scientific">Rhodobium orientis</name>
    <dbReference type="NCBI Taxonomy" id="34017"/>
    <lineage>
        <taxon>Bacteria</taxon>
        <taxon>Pseudomonadati</taxon>
        <taxon>Pseudomonadota</taxon>
        <taxon>Alphaproteobacteria</taxon>
        <taxon>Hyphomicrobiales</taxon>
        <taxon>Rhodobiaceae</taxon>
        <taxon>Rhodobium</taxon>
    </lineage>
</organism>
<sequence>MGSQAARLAADACPEHRGGPTVKQLVLSTLRAVHVPFQMRELPERVAIYFHDLEPTQFGKFSEAVGHFLDHGYRTVTAGEYTDPGASGKLLFVSFDDNFQSWHRALRPLDRLGATATFYVNTGVMRDEASASDIAAYFGRIRYQGASPTLSRQELKEIHDAGHAIGCHTHTHRRLPQIDRGEWANEIDRSKAYLEDFFGDEVVDFSYPYGMRRHFSESLKAYCSNIGFRTIATAISGLQLRSFRDPLTLHRTGWKFENSLERNLEDLRINGSLYAALTGRSLTG</sequence>
<dbReference type="InterPro" id="IPR002509">
    <property type="entry name" value="NODB_dom"/>
</dbReference>
<dbReference type="GO" id="GO:0005576">
    <property type="term" value="C:extracellular region"/>
    <property type="evidence" value="ECO:0007669"/>
    <property type="project" value="UniProtKB-SubCell"/>
</dbReference>
<comment type="function">
    <text evidence="1">Is involved in generating a small heat-stable compound (Nod), an acylated oligomer of N-acetylglucosamine, that stimulates mitosis in various plant protoplasts.</text>
</comment>
<evidence type="ECO:0000256" key="2">
    <source>
        <dbReference type="ARBA" id="ARBA00004613"/>
    </source>
</evidence>
<evidence type="ECO:0000313" key="8">
    <source>
        <dbReference type="EMBL" id="RAI27473.1"/>
    </source>
</evidence>
<proteinExistence type="inferred from homology"/>
<dbReference type="Gene3D" id="3.20.20.370">
    <property type="entry name" value="Glycoside hydrolase/deacetylase"/>
    <property type="match status" value="1"/>
</dbReference>
<keyword evidence="9" id="KW-1185">Reference proteome</keyword>
<keyword evidence="5" id="KW-0732">Signal</keyword>
<reference evidence="8 9" key="1">
    <citation type="submission" date="2017-07" db="EMBL/GenBank/DDBJ databases">
        <title>Draft Genome Sequences of Select Purple Nonsulfur Bacteria.</title>
        <authorList>
            <person name="Lasarre B."/>
            <person name="Mckinlay J.B."/>
        </authorList>
    </citation>
    <scope>NUCLEOTIDE SEQUENCE [LARGE SCALE GENOMIC DNA]</scope>
    <source>
        <strain evidence="8 9">DSM 11290</strain>
    </source>
</reference>
<dbReference type="PANTHER" id="PTHR34216">
    <property type="match status" value="1"/>
</dbReference>
<dbReference type="Proteomes" id="UP000249299">
    <property type="component" value="Unassembled WGS sequence"/>
</dbReference>
<dbReference type="PROSITE" id="PS51677">
    <property type="entry name" value="NODB"/>
    <property type="match status" value="1"/>
</dbReference>
<comment type="similarity">
    <text evidence="3">Belongs to the polysaccharide deacetylase family.</text>
</comment>
<evidence type="ECO:0000256" key="6">
    <source>
        <dbReference type="ARBA" id="ARBA00032976"/>
    </source>
</evidence>
<evidence type="ECO:0000256" key="1">
    <source>
        <dbReference type="ARBA" id="ARBA00003236"/>
    </source>
</evidence>
<dbReference type="AlphaFoldDB" id="A0A327JQ30"/>
<dbReference type="RefSeq" id="WP_111434278.1">
    <property type="nucleotide sequence ID" value="NZ_NHSL01000006.1"/>
</dbReference>
<name>A0A327JQ30_9HYPH</name>
<dbReference type="PANTHER" id="PTHR34216:SF3">
    <property type="entry name" value="POLY-BETA-1,6-N-ACETYL-D-GLUCOSAMINE N-DEACETYLASE"/>
    <property type="match status" value="1"/>
</dbReference>
<evidence type="ECO:0000256" key="5">
    <source>
        <dbReference type="ARBA" id="ARBA00022729"/>
    </source>
</evidence>
<protein>
    <recommendedName>
        <fullName evidence="4">Chitooligosaccharide deacetylase</fullName>
    </recommendedName>
    <alternativeName>
        <fullName evidence="6">Nodulation protein B</fullName>
    </alternativeName>
</protein>
<dbReference type="GO" id="GO:0005975">
    <property type="term" value="P:carbohydrate metabolic process"/>
    <property type="evidence" value="ECO:0007669"/>
    <property type="project" value="InterPro"/>
</dbReference>
<comment type="subcellular location">
    <subcellularLocation>
        <location evidence="2">Secreted</location>
    </subcellularLocation>
</comment>
<dbReference type="EMBL" id="NPEV01000018">
    <property type="protein sequence ID" value="RAI27473.1"/>
    <property type="molecule type" value="Genomic_DNA"/>
</dbReference>
<evidence type="ECO:0000313" key="9">
    <source>
        <dbReference type="Proteomes" id="UP000249299"/>
    </source>
</evidence>
<accession>A0A327JQ30</accession>
<dbReference type="CDD" id="cd10918">
    <property type="entry name" value="CE4_NodB_like_5s_6s"/>
    <property type="match status" value="1"/>
</dbReference>
<dbReference type="InterPro" id="IPR011330">
    <property type="entry name" value="Glyco_hydro/deAcase_b/a-brl"/>
</dbReference>
<dbReference type="GO" id="GO:0016810">
    <property type="term" value="F:hydrolase activity, acting on carbon-nitrogen (but not peptide) bonds"/>
    <property type="evidence" value="ECO:0007669"/>
    <property type="project" value="InterPro"/>
</dbReference>
<dbReference type="Pfam" id="PF01522">
    <property type="entry name" value="Polysacc_deac_1"/>
    <property type="match status" value="1"/>
</dbReference>
<evidence type="ECO:0000256" key="4">
    <source>
        <dbReference type="ARBA" id="ARBA00020071"/>
    </source>
</evidence>
<dbReference type="SUPFAM" id="SSF88713">
    <property type="entry name" value="Glycoside hydrolase/deacetylase"/>
    <property type="match status" value="1"/>
</dbReference>
<gene>
    <name evidence="8" type="ORF">CH339_10310</name>
</gene>
<feature type="domain" description="NodB homology" evidence="7">
    <location>
        <begin position="89"/>
        <end position="284"/>
    </location>
</feature>